<protein>
    <submittedName>
        <fullName evidence="2">Uncharacterized protein</fullName>
    </submittedName>
</protein>
<gene>
    <name evidence="2" type="ORF">SDC9_106555</name>
</gene>
<comment type="caution">
    <text evidence="2">The sequence shown here is derived from an EMBL/GenBank/DDBJ whole genome shotgun (WGS) entry which is preliminary data.</text>
</comment>
<proteinExistence type="predicted"/>
<organism evidence="2">
    <name type="scientific">bioreactor metagenome</name>
    <dbReference type="NCBI Taxonomy" id="1076179"/>
    <lineage>
        <taxon>unclassified sequences</taxon>
        <taxon>metagenomes</taxon>
        <taxon>ecological metagenomes</taxon>
    </lineage>
</organism>
<evidence type="ECO:0000256" key="1">
    <source>
        <dbReference type="SAM" id="Phobius"/>
    </source>
</evidence>
<keyword evidence="1" id="KW-0472">Membrane</keyword>
<accession>A0A645B2S1</accession>
<dbReference type="AlphaFoldDB" id="A0A645B2S1"/>
<keyword evidence="1" id="KW-1133">Transmembrane helix</keyword>
<feature type="transmembrane region" description="Helical" evidence="1">
    <location>
        <begin position="7"/>
        <end position="32"/>
    </location>
</feature>
<reference evidence="2" key="1">
    <citation type="submission" date="2019-08" db="EMBL/GenBank/DDBJ databases">
        <authorList>
            <person name="Kucharzyk K."/>
            <person name="Murdoch R.W."/>
            <person name="Higgins S."/>
            <person name="Loffler F."/>
        </authorList>
    </citation>
    <scope>NUCLEOTIDE SEQUENCE</scope>
</reference>
<sequence length="51" mass="6005">MIVKRNLMLIALNIFLCVLKNTVTSVQMYVFYWKINAFLRKTGKVLLIITE</sequence>
<keyword evidence="1" id="KW-0812">Transmembrane</keyword>
<name>A0A645B2S1_9ZZZZ</name>
<dbReference type="EMBL" id="VSSQ01017421">
    <property type="protein sequence ID" value="MPM59709.1"/>
    <property type="molecule type" value="Genomic_DNA"/>
</dbReference>
<evidence type="ECO:0000313" key="2">
    <source>
        <dbReference type="EMBL" id="MPM59709.1"/>
    </source>
</evidence>